<organism evidence="2 3">
    <name type="scientific">Aureobasidium melanogenum (strain CBS 110374)</name>
    <name type="common">Aureobasidium pullulans var. melanogenum</name>
    <dbReference type="NCBI Taxonomy" id="1043003"/>
    <lineage>
        <taxon>Eukaryota</taxon>
        <taxon>Fungi</taxon>
        <taxon>Dikarya</taxon>
        <taxon>Ascomycota</taxon>
        <taxon>Pezizomycotina</taxon>
        <taxon>Dothideomycetes</taxon>
        <taxon>Dothideomycetidae</taxon>
        <taxon>Dothideales</taxon>
        <taxon>Saccotheciaceae</taxon>
        <taxon>Aureobasidium</taxon>
    </lineage>
</organism>
<keyword evidence="3" id="KW-1185">Reference proteome</keyword>
<feature type="region of interest" description="Disordered" evidence="1">
    <location>
        <begin position="84"/>
        <end position="111"/>
    </location>
</feature>
<evidence type="ECO:0000313" key="2">
    <source>
        <dbReference type="EMBL" id="KEQ62650.1"/>
    </source>
</evidence>
<sequence>MSDAHAAQPTQSPEAPYPKRDIFGFGSMAAPVNSIATGSTSAAASTTSASLTPNARPILAPAAQNLNSCGLASHFEKLQHSRAAGVHGGENQTTTSSQVPPSMPPTPSSEAVEPKRLIYCFGSMTASVNSIATGSASAAAHATAASPTPSARLVLTPVAPRLTSDGLASFSKKLQRYRAAGTHKGEVQSTTSTQTPSSMPVSVRGESTTAQQPMRSPSVTPSFSSTVTTSAPSPANGAPRGPHAAFASSVIASPHVKGVPQHVAPHVNGAPQHVAPHVNGTSQHAAPHVNGTYTASTASSVNTGLCCCPCNLCIAYSQCSSGHGLCLSESQFYGTASLLQRCLAASIHGGEHESTNSDDHALVLRSGLNLSRLTHMCEI</sequence>
<protein>
    <submittedName>
        <fullName evidence="2">Uncharacterized protein</fullName>
    </submittedName>
</protein>
<proteinExistence type="predicted"/>
<evidence type="ECO:0000313" key="3">
    <source>
        <dbReference type="Proteomes" id="UP000030672"/>
    </source>
</evidence>
<feature type="compositionally biased region" description="Polar residues" evidence="1">
    <location>
        <begin position="205"/>
        <end position="215"/>
    </location>
</feature>
<dbReference type="AlphaFoldDB" id="A0A074VPK7"/>
<accession>A0A074VPK7</accession>
<reference evidence="2 3" key="1">
    <citation type="journal article" date="2014" name="BMC Genomics">
        <title>Genome sequencing of four Aureobasidium pullulans varieties: biotechnological potential, stress tolerance, and description of new species.</title>
        <authorList>
            <person name="Gostin Ar C."/>
            <person name="Ohm R.A."/>
            <person name="Kogej T."/>
            <person name="Sonjak S."/>
            <person name="Turk M."/>
            <person name="Zajc J."/>
            <person name="Zalar P."/>
            <person name="Grube M."/>
            <person name="Sun H."/>
            <person name="Han J."/>
            <person name="Sharma A."/>
            <person name="Chiniquy J."/>
            <person name="Ngan C.Y."/>
            <person name="Lipzen A."/>
            <person name="Barry K."/>
            <person name="Grigoriev I.V."/>
            <person name="Gunde-Cimerman N."/>
        </authorList>
    </citation>
    <scope>NUCLEOTIDE SEQUENCE [LARGE SCALE GENOMIC DNA]</scope>
    <source>
        <strain evidence="2 3">CBS 110374</strain>
    </source>
</reference>
<feature type="compositionally biased region" description="Low complexity" evidence="1">
    <location>
        <begin position="216"/>
        <end position="235"/>
    </location>
</feature>
<dbReference type="Proteomes" id="UP000030672">
    <property type="component" value="Unassembled WGS sequence"/>
</dbReference>
<dbReference type="RefSeq" id="XP_040879673.1">
    <property type="nucleotide sequence ID" value="XM_041028086.1"/>
</dbReference>
<dbReference type="STRING" id="1043003.A0A074VPK7"/>
<feature type="compositionally biased region" description="Low complexity" evidence="1">
    <location>
        <begin position="187"/>
        <end position="203"/>
    </location>
</feature>
<feature type="region of interest" description="Disordered" evidence="1">
    <location>
        <begin position="179"/>
        <end position="243"/>
    </location>
</feature>
<dbReference type="HOGENOM" id="CLU_729538_0_0_1"/>
<feature type="region of interest" description="Disordered" evidence="1">
    <location>
        <begin position="1"/>
        <end position="23"/>
    </location>
</feature>
<evidence type="ECO:0000256" key="1">
    <source>
        <dbReference type="SAM" id="MobiDB-lite"/>
    </source>
</evidence>
<dbReference type="GeneID" id="63921459"/>
<dbReference type="EMBL" id="KL584833">
    <property type="protein sequence ID" value="KEQ62650.1"/>
    <property type="molecule type" value="Genomic_DNA"/>
</dbReference>
<name>A0A074VPK7_AURM1</name>
<gene>
    <name evidence="2" type="ORF">M437DRAFT_84360</name>
</gene>
<feature type="compositionally biased region" description="Polar residues" evidence="1">
    <location>
        <begin position="90"/>
        <end position="100"/>
    </location>
</feature>